<dbReference type="NCBIfam" id="TIGR01401">
    <property type="entry name" value="fliR_like_III"/>
    <property type="match status" value="1"/>
</dbReference>
<keyword evidence="6 7" id="KW-0472">Membrane</keyword>
<sequence length="305" mass="32544">MTEGLSGDVGEPLLTAIPWLDQILLVGVASARFAFSFIFVPIFSREVMPATVRNSIIVTFGLVALAMRPDFAPANLSAAGWLLLLIREVAAGAIIGFFFGTVMWAMAAAGEIIDTKVGATMAQLVDPLSGTHTSLNGILLGRFAQVVFVSMGGLTLLVGTVMQSYLIWPMGTGQLNLEAGSVIFFEGELGRLFAWAFFFSMPVITILFIVDLALGFLNRFAQQFNVFMLSLPIKSVAATMVIIMLLPLLAQAVISDMASREGVAAEMLQRTVSDPRAQGVKQGTPGSGPASPQPPQENTNEQSEP</sequence>
<evidence type="ECO:0000256" key="3">
    <source>
        <dbReference type="ARBA" id="ARBA00022475"/>
    </source>
</evidence>
<keyword evidence="5 7" id="KW-1133">Transmembrane helix</keyword>
<name>A0ABV8RIS3_9SPHN</name>
<keyword evidence="10" id="KW-1185">Reference proteome</keyword>
<dbReference type="PANTHER" id="PTHR30065:SF1">
    <property type="entry name" value="SURFACE PRESENTATION OF ANTIGENS PROTEIN SPAR"/>
    <property type="match status" value="1"/>
</dbReference>
<keyword evidence="4 7" id="KW-0812">Transmembrane</keyword>
<evidence type="ECO:0000256" key="4">
    <source>
        <dbReference type="ARBA" id="ARBA00022692"/>
    </source>
</evidence>
<dbReference type="PANTHER" id="PTHR30065">
    <property type="entry name" value="FLAGELLAR BIOSYNTHETIC PROTEIN FLIR"/>
    <property type="match status" value="1"/>
</dbReference>
<dbReference type="Proteomes" id="UP001595887">
    <property type="component" value="Unassembled WGS sequence"/>
</dbReference>
<dbReference type="InterPro" id="IPR002010">
    <property type="entry name" value="T3SS_IM_R"/>
</dbReference>
<evidence type="ECO:0000256" key="1">
    <source>
        <dbReference type="ARBA" id="ARBA00004651"/>
    </source>
</evidence>
<dbReference type="Pfam" id="PF01311">
    <property type="entry name" value="Bac_export_1"/>
    <property type="match status" value="1"/>
</dbReference>
<evidence type="ECO:0000256" key="7">
    <source>
        <dbReference type="RuleBase" id="RU362072"/>
    </source>
</evidence>
<dbReference type="InterPro" id="IPR006304">
    <property type="entry name" value="T3SS_SpaR/YscT"/>
</dbReference>
<dbReference type="PRINTS" id="PR00953">
    <property type="entry name" value="TYPE3IMRPROT"/>
</dbReference>
<gene>
    <name evidence="9" type="primary">sctT</name>
    <name evidence="9" type="ORF">ACFOWX_11775</name>
</gene>
<feature type="transmembrane region" description="Helical" evidence="7">
    <location>
        <begin position="23"/>
        <end position="43"/>
    </location>
</feature>
<evidence type="ECO:0000313" key="10">
    <source>
        <dbReference type="Proteomes" id="UP001595887"/>
    </source>
</evidence>
<feature type="transmembrane region" description="Helical" evidence="7">
    <location>
        <begin position="79"/>
        <end position="106"/>
    </location>
</feature>
<comment type="similarity">
    <text evidence="2 7">Belongs to the FliR/MopE/SpaR family.</text>
</comment>
<feature type="region of interest" description="Disordered" evidence="8">
    <location>
        <begin position="270"/>
        <end position="305"/>
    </location>
</feature>
<evidence type="ECO:0000313" key="9">
    <source>
        <dbReference type="EMBL" id="MFC4293094.1"/>
    </source>
</evidence>
<reference evidence="10" key="1">
    <citation type="journal article" date="2019" name="Int. J. Syst. Evol. Microbiol.">
        <title>The Global Catalogue of Microorganisms (GCM) 10K type strain sequencing project: providing services to taxonomists for standard genome sequencing and annotation.</title>
        <authorList>
            <consortium name="The Broad Institute Genomics Platform"/>
            <consortium name="The Broad Institute Genome Sequencing Center for Infectious Disease"/>
            <person name="Wu L."/>
            <person name="Ma J."/>
        </authorList>
    </citation>
    <scope>NUCLEOTIDE SEQUENCE [LARGE SCALE GENOMIC DNA]</scope>
    <source>
        <strain evidence="10">CECT 8531</strain>
    </source>
</reference>
<dbReference type="RefSeq" id="WP_381424330.1">
    <property type="nucleotide sequence ID" value="NZ_JBHSDH010000013.1"/>
</dbReference>
<feature type="transmembrane region" description="Helical" evidence="7">
    <location>
        <begin position="50"/>
        <end position="67"/>
    </location>
</feature>
<evidence type="ECO:0000256" key="8">
    <source>
        <dbReference type="SAM" id="MobiDB-lite"/>
    </source>
</evidence>
<feature type="transmembrane region" description="Helical" evidence="7">
    <location>
        <begin position="192"/>
        <end position="214"/>
    </location>
</feature>
<accession>A0ABV8RIS3</accession>
<feature type="transmembrane region" description="Helical" evidence="7">
    <location>
        <begin position="146"/>
        <end position="168"/>
    </location>
</feature>
<feature type="transmembrane region" description="Helical" evidence="7">
    <location>
        <begin position="226"/>
        <end position="250"/>
    </location>
</feature>
<proteinExistence type="inferred from homology"/>
<evidence type="ECO:0000256" key="2">
    <source>
        <dbReference type="ARBA" id="ARBA00009772"/>
    </source>
</evidence>
<evidence type="ECO:0000256" key="5">
    <source>
        <dbReference type="ARBA" id="ARBA00022989"/>
    </source>
</evidence>
<comment type="subcellular location">
    <subcellularLocation>
        <location evidence="1 7">Cell membrane</location>
        <topology evidence="1 7">Multi-pass membrane protein</topology>
    </subcellularLocation>
</comment>
<keyword evidence="3 7" id="KW-1003">Cell membrane</keyword>
<evidence type="ECO:0000256" key="6">
    <source>
        <dbReference type="ARBA" id="ARBA00023136"/>
    </source>
</evidence>
<dbReference type="EMBL" id="JBHSDH010000013">
    <property type="protein sequence ID" value="MFC4293094.1"/>
    <property type="molecule type" value="Genomic_DNA"/>
</dbReference>
<protein>
    <submittedName>
        <fullName evidence="9">Type III secretion system export apparatus subunit SctT</fullName>
    </submittedName>
</protein>
<organism evidence="9 10">
    <name type="scientific">Sphingorhabdus arenilitoris</name>
    <dbReference type="NCBI Taxonomy" id="1490041"/>
    <lineage>
        <taxon>Bacteria</taxon>
        <taxon>Pseudomonadati</taxon>
        <taxon>Pseudomonadota</taxon>
        <taxon>Alphaproteobacteria</taxon>
        <taxon>Sphingomonadales</taxon>
        <taxon>Sphingomonadaceae</taxon>
        <taxon>Sphingorhabdus</taxon>
    </lineage>
</organism>
<comment type="caution">
    <text evidence="9">The sequence shown here is derived from an EMBL/GenBank/DDBJ whole genome shotgun (WGS) entry which is preliminary data.</text>
</comment>